<proteinExistence type="predicted"/>
<keyword evidence="2" id="KW-1185">Reference proteome</keyword>
<accession>A0ABD2QG33</accession>
<sequence>MDYEINFVVAIDKNAFRSSHIYLMKETDYKVGLTGDSPQCGSWSVTKFVPLSKIEKFVCVFHLSNPFSRWHVRLKMSGPVNFRFFLYREIEHDMEQKFSIIAWESRFSPRAFTPADLTQPLYNIECIFGDFGGQSYIQKGWLTQLSQLRVRLVQNASNFSKNIQALLQSHPEPAIFISCIRHDFDSVDPMHLLENDLNESTGPRSKEDVGSRTSALVSRLEIENPYVHPGETALDGGTPFSYNSDVTFYVKDFDSERSAVEILYHLAMEKDNETEYKFLGSSRFGPFAVTSGRKRSQVISRTGLAIGSLTIQYLVINPIADALQQHLNFAATYCKYWRFGPEVEVGHRGMGTYWFGPEKTSAM</sequence>
<evidence type="ECO:0000313" key="2">
    <source>
        <dbReference type="Proteomes" id="UP001626550"/>
    </source>
</evidence>
<gene>
    <name evidence="1" type="primary">GPCPD1_2</name>
    <name evidence="1" type="ORF">Ciccas_003626</name>
</gene>
<dbReference type="InterPro" id="IPR013783">
    <property type="entry name" value="Ig-like_fold"/>
</dbReference>
<dbReference type="SUPFAM" id="SSF49452">
    <property type="entry name" value="Starch-binding domain-like"/>
    <property type="match status" value="1"/>
</dbReference>
<evidence type="ECO:0000313" key="1">
    <source>
        <dbReference type="EMBL" id="KAL3317711.1"/>
    </source>
</evidence>
<reference evidence="1 2" key="1">
    <citation type="submission" date="2024-11" db="EMBL/GenBank/DDBJ databases">
        <title>Adaptive evolution of stress response genes in parasites aligns with host niche diversity.</title>
        <authorList>
            <person name="Hahn C."/>
            <person name="Resl P."/>
        </authorList>
    </citation>
    <scope>NUCLEOTIDE SEQUENCE [LARGE SCALE GENOMIC DNA]</scope>
    <source>
        <strain evidence="1">EGGRZ-B1_66</strain>
        <tissue evidence="1">Body</tissue>
    </source>
</reference>
<protein>
    <submittedName>
        <fullName evidence="1">Glycerophosphocholine phosphodiesterase gpcpd1</fullName>
    </submittedName>
</protein>
<dbReference type="InterPro" id="IPR013784">
    <property type="entry name" value="Carb-bd-like_fold"/>
</dbReference>
<dbReference type="Gene3D" id="2.60.40.10">
    <property type="entry name" value="Immunoglobulins"/>
    <property type="match status" value="1"/>
</dbReference>
<name>A0ABD2QG33_9PLAT</name>
<dbReference type="EMBL" id="JBJKFK010000341">
    <property type="protein sequence ID" value="KAL3317711.1"/>
    <property type="molecule type" value="Genomic_DNA"/>
</dbReference>
<dbReference type="Proteomes" id="UP001626550">
    <property type="component" value="Unassembled WGS sequence"/>
</dbReference>
<organism evidence="1 2">
    <name type="scientific">Cichlidogyrus casuarinus</name>
    <dbReference type="NCBI Taxonomy" id="1844966"/>
    <lineage>
        <taxon>Eukaryota</taxon>
        <taxon>Metazoa</taxon>
        <taxon>Spiralia</taxon>
        <taxon>Lophotrochozoa</taxon>
        <taxon>Platyhelminthes</taxon>
        <taxon>Monogenea</taxon>
        <taxon>Monopisthocotylea</taxon>
        <taxon>Dactylogyridea</taxon>
        <taxon>Ancyrocephalidae</taxon>
        <taxon>Cichlidogyrus</taxon>
    </lineage>
</organism>
<dbReference type="AlphaFoldDB" id="A0ABD2QG33"/>
<comment type="caution">
    <text evidence="1">The sequence shown here is derived from an EMBL/GenBank/DDBJ whole genome shotgun (WGS) entry which is preliminary data.</text>
</comment>